<organism evidence="1 2">
    <name type="scientific">Carpinus fangiana</name>
    <dbReference type="NCBI Taxonomy" id="176857"/>
    <lineage>
        <taxon>Eukaryota</taxon>
        <taxon>Viridiplantae</taxon>
        <taxon>Streptophyta</taxon>
        <taxon>Embryophyta</taxon>
        <taxon>Tracheophyta</taxon>
        <taxon>Spermatophyta</taxon>
        <taxon>Magnoliopsida</taxon>
        <taxon>eudicotyledons</taxon>
        <taxon>Gunneridae</taxon>
        <taxon>Pentapetalae</taxon>
        <taxon>rosids</taxon>
        <taxon>fabids</taxon>
        <taxon>Fagales</taxon>
        <taxon>Betulaceae</taxon>
        <taxon>Carpinus</taxon>
    </lineage>
</organism>
<evidence type="ECO:0000313" key="1">
    <source>
        <dbReference type="EMBL" id="KAE8076239.1"/>
    </source>
</evidence>
<reference evidence="1 2" key="1">
    <citation type="submission" date="2019-06" db="EMBL/GenBank/DDBJ databases">
        <title>A chromosomal-level reference genome of Carpinus fangiana (Coryloideae, Betulaceae).</title>
        <authorList>
            <person name="Yang X."/>
            <person name="Wang Z."/>
            <person name="Zhang L."/>
            <person name="Hao G."/>
            <person name="Liu J."/>
            <person name="Yang Y."/>
        </authorList>
    </citation>
    <scope>NUCLEOTIDE SEQUENCE [LARGE SCALE GENOMIC DNA]</scope>
    <source>
        <strain evidence="1">Cfa_2016G</strain>
        <tissue evidence="1">Leaf</tissue>
    </source>
</reference>
<protein>
    <submittedName>
        <fullName evidence="1">Uncharacterized protein</fullName>
    </submittedName>
</protein>
<dbReference type="EMBL" id="CM017326">
    <property type="protein sequence ID" value="KAE8076239.1"/>
    <property type="molecule type" value="Genomic_DNA"/>
</dbReference>
<name>A0A5N6RBQ7_9ROSI</name>
<gene>
    <name evidence="1" type="ORF">FH972_014902</name>
</gene>
<proteinExistence type="predicted"/>
<accession>A0A5N6RBQ7</accession>
<sequence length="87" mass="9985">MSREGSWACEKTNTRQEDTWREFLFVDTCSETQIQTVGDANLRERKKGQGNRAWAWTYGLSRGYPSAPGRKQCIPIASGWMVVRTIQ</sequence>
<keyword evidence="2" id="KW-1185">Reference proteome</keyword>
<evidence type="ECO:0000313" key="2">
    <source>
        <dbReference type="Proteomes" id="UP000327013"/>
    </source>
</evidence>
<dbReference type="Proteomes" id="UP000327013">
    <property type="component" value="Chromosome 6"/>
</dbReference>
<dbReference type="AlphaFoldDB" id="A0A5N6RBQ7"/>